<dbReference type="PROSITE" id="PS50068">
    <property type="entry name" value="LDLRA_2"/>
    <property type="match status" value="1"/>
</dbReference>
<dbReference type="InterPro" id="IPR002172">
    <property type="entry name" value="LDrepeatLR_classA_rpt"/>
</dbReference>
<dbReference type="EMBL" id="JABSTU010000001">
    <property type="protein sequence ID" value="KAH8039817.1"/>
    <property type="molecule type" value="Genomic_DNA"/>
</dbReference>
<keyword evidence="3" id="KW-0472">Membrane</keyword>
<reference evidence="5" key="2">
    <citation type="submission" date="2021-09" db="EMBL/GenBank/DDBJ databases">
        <authorList>
            <person name="Jia N."/>
            <person name="Wang J."/>
            <person name="Shi W."/>
            <person name="Du L."/>
            <person name="Sun Y."/>
            <person name="Zhan W."/>
            <person name="Jiang J."/>
            <person name="Wang Q."/>
            <person name="Zhang B."/>
            <person name="Ji P."/>
            <person name="Sakyi L.B."/>
            <person name="Cui X."/>
            <person name="Yuan T."/>
            <person name="Jiang B."/>
            <person name="Yang W."/>
            <person name="Lam T.T.-Y."/>
            <person name="Chang Q."/>
            <person name="Ding S."/>
            <person name="Wang X."/>
            <person name="Zhu J."/>
            <person name="Ruan X."/>
            <person name="Zhao L."/>
            <person name="Wei J."/>
            <person name="Que T."/>
            <person name="Du C."/>
            <person name="Cheng J."/>
            <person name="Dai P."/>
            <person name="Han X."/>
            <person name="Huang E."/>
            <person name="Gao Y."/>
            <person name="Liu J."/>
            <person name="Shao H."/>
            <person name="Ye R."/>
            <person name="Li L."/>
            <person name="Wei W."/>
            <person name="Wang X."/>
            <person name="Wang C."/>
            <person name="Huo Q."/>
            <person name="Li W."/>
            <person name="Guo W."/>
            <person name="Chen H."/>
            <person name="Chen S."/>
            <person name="Zhou L."/>
            <person name="Zhou L."/>
            <person name="Ni X."/>
            <person name="Tian J."/>
            <person name="Zhou Y."/>
            <person name="Sheng Y."/>
            <person name="Liu T."/>
            <person name="Pan Y."/>
            <person name="Xia L."/>
            <person name="Li J."/>
            <person name="Zhao F."/>
            <person name="Cao W."/>
        </authorList>
    </citation>
    <scope>NUCLEOTIDE SEQUENCE</scope>
    <source>
        <strain evidence="5">Rmic-2018</strain>
        <tissue evidence="5">Larvae</tissue>
    </source>
</reference>
<feature type="signal peptide" evidence="4">
    <location>
        <begin position="1"/>
        <end position="26"/>
    </location>
</feature>
<keyword evidence="1 2" id="KW-1015">Disulfide bond</keyword>
<sequence length="256" mass="28254">MKTCVCSHFFGLVLLLASVILTTTVAAEITAYTDYYLEDHCSSSRSADRYRARTEAQSISFRLKSPLQEKLDERGCRAGLSFSTLNETYGFLVTPVSIDIPRGPTNSCVNFIWFDGLAEDELNGKRLCGDTFPKTSAIPTKGDRFTIWCSRDVAHITASSSMQTFQSNTFVTSPSEAECPESWRRCDNGACIEPRLWCDRIDNCGDGSDEDEANCAPSTVLSIPGIVIIAVIVVLVIIAIGAIVYVCRRRRAYRAT</sequence>
<dbReference type="InterPro" id="IPR036055">
    <property type="entry name" value="LDL_receptor-like_sf"/>
</dbReference>
<evidence type="ECO:0000313" key="5">
    <source>
        <dbReference type="EMBL" id="KAH8039817.1"/>
    </source>
</evidence>
<keyword evidence="3" id="KW-0812">Transmembrane</keyword>
<dbReference type="AlphaFoldDB" id="A0A9J6EZX5"/>
<evidence type="ECO:0000256" key="3">
    <source>
        <dbReference type="SAM" id="Phobius"/>
    </source>
</evidence>
<comment type="caution">
    <text evidence="5">The sequence shown here is derived from an EMBL/GenBank/DDBJ whole genome shotgun (WGS) entry which is preliminary data.</text>
</comment>
<evidence type="ECO:0000256" key="2">
    <source>
        <dbReference type="PROSITE-ProRule" id="PRU00124"/>
    </source>
</evidence>
<feature type="chain" id="PRO_5039887944" evidence="4">
    <location>
        <begin position="27"/>
        <end position="256"/>
    </location>
</feature>
<feature type="disulfide bond" evidence="2">
    <location>
        <begin position="179"/>
        <end position="191"/>
    </location>
</feature>
<reference evidence="5" key="1">
    <citation type="journal article" date="2020" name="Cell">
        <title>Large-Scale Comparative Analyses of Tick Genomes Elucidate Their Genetic Diversity and Vector Capacities.</title>
        <authorList>
            <consortium name="Tick Genome and Microbiome Consortium (TIGMIC)"/>
            <person name="Jia N."/>
            <person name="Wang J."/>
            <person name="Shi W."/>
            <person name="Du L."/>
            <person name="Sun Y."/>
            <person name="Zhan W."/>
            <person name="Jiang J.F."/>
            <person name="Wang Q."/>
            <person name="Zhang B."/>
            <person name="Ji P."/>
            <person name="Bell-Sakyi L."/>
            <person name="Cui X.M."/>
            <person name="Yuan T.T."/>
            <person name="Jiang B.G."/>
            <person name="Yang W.F."/>
            <person name="Lam T.T."/>
            <person name="Chang Q.C."/>
            <person name="Ding S.J."/>
            <person name="Wang X.J."/>
            <person name="Zhu J.G."/>
            <person name="Ruan X.D."/>
            <person name="Zhao L."/>
            <person name="Wei J.T."/>
            <person name="Ye R.Z."/>
            <person name="Que T.C."/>
            <person name="Du C.H."/>
            <person name="Zhou Y.H."/>
            <person name="Cheng J.X."/>
            <person name="Dai P.F."/>
            <person name="Guo W.B."/>
            <person name="Han X.H."/>
            <person name="Huang E.J."/>
            <person name="Li L.F."/>
            <person name="Wei W."/>
            <person name="Gao Y.C."/>
            <person name="Liu J.Z."/>
            <person name="Shao H.Z."/>
            <person name="Wang X."/>
            <person name="Wang C.C."/>
            <person name="Yang T.C."/>
            <person name="Huo Q.B."/>
            <person name="Li W."/>
            <person name="Chen H.Y."/>
            <person name="Chen S.E."/>
            <person name="Zhou L.G."/>
            <person name="Ni X.B."/>
            <person name="Tian J.H."/>
            <person name="Sheng Y."/>
            <person name="Liu T."/>
            <person name="Pan Y.S."/>
            <person name="Xia L.Y."/>
            <person name="Li J."/>
            <person name="Zhao F."/>
            <person name="Cao W.C."/>
        </authorList>
    </citation>
    <scope>NUCLEOTIDE SEQUENCE</scope>
    <source>
        <strain evidence="5">Rmic-2018</strain>
    </source>
</reference>
<accession>A0A9J6EZX5</accession>
<dbReference type="PANTHER" id="PTHR24652">
    <property type="entry name" value="LOW-DENSITY LIPOPROTEIN RECEPTOR CLASS A DOMAIN-CONTAINING PROTEIN 2"/>
    <property type="match status" value="1"/>
</dbReference>
<keyword evidence="4" id="KW-0732">Signal</keyword>
<feature type="disulfide bond" evidence="2">
    <location>
        <begin position="186"/>
        <end position="204"/>
    </location>
</feature>
<evidence type="ECO:0000256" key="1">
    <source>
        <dbReference type="ARBA" id="ARBA00023157"/>
    </source>
</evidence>
<dbReference type="InterPro" id="IPR023415">
    <property type="entry name" value="LDLR_class-A_CS"/>
</dbReference>
<name>A0A9J6EZX5_RHIMP</name>
<evidence type="ECO:0000313" key="6">
    <source>
        <dbReference type="Proteomes" id="UP000821866"/>
    </source>
</evidence>
<dbReference type="CDD" id="cd00112">
    <property type="entry name" value="LDLa"/>
    <property type="match status" value="1"/>
</dbReference>
<organism evidence="5 6">
    <name type="scientific">Rhipicephalus microplus</name>
    <name type="common">Cattle tick</name>
    <name type="synonym">Boophilus microplus</name>
    <dbReference type="NCBI Taxonomy" id="6941"/>
    <lineage>
        <taxon>Eukaryota</taxon>
        <taxon>Metazoa</taxon>
        <taxon>Ecdysozoa</taxon>
        <taxon>Arthropoda</taxon>
        <taxon>Chelicerata</taxon>
        <taxon>Arachnida</taxon>
        <taxon>Acari</taxon>
        <taxon>Parasitiformes</taxon>
        <taxon>Ixodida</taxon>
        <taxon>Ixodoidea</taxon>
        <taxon>Ixodidae</taxon>
        <taxon>Rhipicephalinae</taxon>
        <taxon>Rhipicephalus</taxon>
        <taxon>Boophilus</taxon>
    </lineage>
</organism>
<feature type="transmembrane region" description="Helical" evidence="3">
    <location>
        <begin position="223"/>
        <end position="247"/>
    </location>
</feature>
<proteinExistence type="predicted"/>
<gene>
    <name evidence="5" type="ORF">HPB51_009073</name>
</gene>
<dbReference type="Gene3D" id="4.10.400.10">
    <property type="entry name" value="Low-density Lipoprotein Receptor"/>
    <property type="match status" value="1"/>
</dbReference>
<protein>
    <submittedName>
        <fullName evidence="5">Uncharacterized protein</fullName>
    </submittedName>
</protein>
<keyword evidence="6" id="KW-1185">Reference proteome</keyword>
<dbReference type="SUPFAM" id="SSF57424">
    <property type="entry name" value="LDL receptor-like module"/>
    <property type="match status" value="1"/>
</dbReference>
<dbReference type="SMART" id="SM00192">
    <property type="entry name" value="LDLa"/>
    <property type="match status" value="1"/>
</dbReference>
<keyword evidence="3" id="KW-1133">Transmembrane helix</keyword>
<evidence type="ECO:0000256" key="4">
    <source>
        <dbReference type="SAM" id="SignalP"/>
    </source>
</evidence>
<comment type="caution">
    <text evidence="2">Lacks conserved residue(s) required for the propagation of feature annotation.</text>
</comment>
<dbReference type="PROSITE" id="PS01209">
    <property type="entry name" value="LDLRA_1"/>
    <property type="match status" value="1"/>
</dbReference>
<dbReference type="Proteomes" id="UP000821866">
    <property type="component" value="Chromosome 1"/>
</dbReference>
<dbReference type="PANTHER" id="PTHR24652:SF67">
    <property type="entry name" value="LOW-DENSITY LIPOPROTEIN RECEPTOR CLASS A DOMAIN-CONTAINING PROTEIN 2"/>
    <property type="match status" value="1"/>
</dbReference>
<dbReference type="InterPro" id="IPR042333">
    <property type="entry name" value="LRAD2/Mig-13-like"/>
</dbReference>
<dbReference type="VEuPathDB" id="VectorBase:LOC119181175"/>